<feature type="compositionally biased region" description="Basic residues" evidence="1">
    <location>
        <begin position="454"/>
        <end position="473"/>
    </location>
</feature>
<reference evidence="2" key="1">
    <citation type="submission" date="2021-02" db="EMBL/GenBank/DDBJ databases">
        <authorList>
            <person name="Dougan E. K."/>
            <person name="Rhodes N."/>
            <person name="Thang M."/>
            <person name="Chan C."/>
        </authorList>
    </citation>
    <scope>NUCLEOTIDE SEQUENCE</scope>
</reference>
<feature type="compositionally biased region" description="Acidic residues" evidence="1">
    <location>
        <begin position="389"/>
        <end position="422"/>
    </location>
</feature>
<feature type="compositionally biased region" description="Basic and acidic residues" evidence="1">
    <location>
        <begin position="349"/>
        <end position="363"/>
    </location>
</feature>
<feature type="compositionally biased region" description="Basic residues" evidence="1">
    <location>
        <begin position="319"/>
        <end position="336"/>
    </location>
</feature>
<evidence type="ECO:0000256" key="1">
    <source>
        <dbReference type="SAM" id="MobiDB-lite"/>
    </source>
</evidence>
<gene>
    <name evidence="2" type="primary">Prg4</name>
    <name evidence="2" type="ORF">SNEC2469_LOCUS32853</name>
</gene>
<evidence type="ECO:0000313" key="3">
    <source>
        <dbReference type="Proteomes" id="UP000601435"/>
    </source>
</evidence>
<accession>A0A813C060</accession>
<evidence type="ECO:0000313" key="2">
    <source>
        <dbReference type="EMBL" id="CAE7937356.1"/>
    </source>
</evidence>
<name>A0A813C060_9DINO</name>
<feature type="compositionally biased region" description="Basic and acidic residues" evidence="1">
    <location>
        <begin position="62"/>
        <end position="71"/>
    </location>
</feature>
<feature type="region of interest" description="Disordered" evidence="1">
    <location>
        <begin position="1"/>
        <end position="481"/>
    </location>
</feature>
<feature type="compositionally biased region" description="Polar residues" evidence="1">
    <location>
        <begin position="108"/>
        <end position="145"/>
    </location>
</feature>
<organism evidence="2 3">
    <name type="scientific">Symbiodinium necroappetens</name>
    <dbReference type="NCBI Taxonomy" id="1628268"/>
    <lineage>
        <taxon>Eukaryota</taxon>
        <taxon>Sar</taxon>
        <taxon>Alveolata</taxon>
        <taxon>Dinophyceae</taxon>
        <taxon>Suessiales</taxon>
        <taxon>Symbiodiniaceae</taxon>
        <taxon>Symbiodinium</taxon>
    </lineage>
</organism>
<dbReference type="AlphaFoldDB" id="A0A813C060"/>
<proteinExistence type="predicted"/>
<dbReference type="OrthoDB" id="440812at2759"/>
<dbReference type="EMBL" id="CAJNJA010084519">
    <property type="protein sequence ID" value="CAE7937356.1"/>
    <property type="molecule type" value="Genomic_DNA"/>
</dbReference>
<keyword evidence="3" id="KW-1185">Reference proteome</keyword>
<feature type="compositionally biased region" description="Basic and acidic residues" evidence="1">
    <location>
        <begin position="288"/>
        <end position="300"/>
    </location>
</feature>
<feature type="compositionally biased region" description="Acidic residues" evidence="1">
    <location>
        <begin position="17"/>
        <end position="38"/>
    </location>
</feature>
<dbReference type="Proteomes" id="UP000601435">
    <property type="component" value="Unassembled WGS sequence"/>
</dbReference>
<comment type="caution">
    <text evidence="2">The sequence shown here is derived from an EMBL/GenBank/DDBJ whole genome shotgun (WGS) entry which is preliminary data.</text>
</comment>
<feature type="compositionally biased region" description="Basic residues" evidence="1">
    <location>
        <begin position="426"/>
        <end position="441"/>
    </location>
</feature>
<sequence length="1006" mass="112363">MTVAGVPIPAARAGNDSDCDDEGFELGEEEFEFEEDPCLDGQPLPPQTHDEDSTLIAPPIESVKEEKKEDAMIALERAPKLRRMGMQTGKLQGSVSSEPNGPEPSPNASEHPQSFQPVQKPTEDPQSIQPVLQATEDIQSLQPVLQATEDMKPASKATDCGKSCAPDPKASPKVHVPLQEMQDSSVAPASGMSPPPPSPQTRIDNMETQPLEAWPHDRQPSFDHDSPPPPDPKPRKPKDPEPEKPKDPEPEMPKEPKPEKPKDPEPEKPKDPEPEKPKESELEETEMESTHDEPQECESRKPKKSIPKEAPLVCVGSARKTRRRVRKLKRARKAPRSKPGPLKGAVAESAKDSKDDPVGKDFPSKPVCMENMKPSLSPAEQSGKKQPACEEEEEQEEDEAGMEGEEEEPQNEDEAEQVEEEDKPMKRPAAKTKPKAKAKTRASKEKECQQTPKGKPKSKASAKGKAKAKAKNKVKVDPRSEEKARLWRKSCAYHKAKRDAEAAGMSKNEANNIARQVLLLTWTQNINLEMQIQMTCVSYDSSYDPLGKSMNFLSPGLQNQLLAYEATIVMVLVCENMIYTRAFGECLLSLWDEERCLLVTHCELILKLLQLDNSGQHEETNRILALQQELAAYDGVDATGLPSGAAVHESVKTGSFMINRYFNPNKKGALKCSEQVPTEEAFLFRSSEKQSCTQEGSVEVQVRLAGEMEPKTKELDLMNKSLLKFQTDAVLDAGTPPKRNFTKATPKAKAKTTKVFMVPVMLISSAWLEDLLDLKIKKITTWTSKLLRLNLQRVLLRWLSWCVKLEVVGVFYPVICPSTWMSFLLKEQSYLILGGIDVKEPHKWQALLCDFWQKYLLMDKAHVMHKYKSEATLSCTVPLYLHGDEGRGKYKLPVMVEAVQGVISWKDETLDALNHHLAQDLTDLFTKGIEVTTPKGPITIYFAMIGVKGDWVYLRKEWYNMSPDARWRFSKGSTPFKAKKSPLVKVPGLGIASKALIDPAHTWHIG</sequence>
<protein>
    <submittedName>
        <fullName evidence="2">Prg4 protein</fullName>
    </submittedName>
</protein>
<feature type="compositionally biased region" description="Basic and acidic residues" evidence="1">
    <location>
        <begin position="214"/>
        <end position="280"/>
    </location>
</feature>